<sequence>MFLIDVVGVRHVQGHQLELKFADGLCAEVDMDKVIKRYSGVFLPLKDDAYFAQVRVDPELGTITWPNGADVCPDVLYSFASGRPIVVNGERVLN</sequence>
<accession>A0A2T7UHJ0</accession>
<name>A0A2T7UHJ0_9BURK</name>
<evidence type="ECO:0000313" key="2">
    <source>
        <dbReference type="Proteomes" id="UP000037507"/>
    </source>
</evidence>
<proteinExistence type="predicted"/>
<keyword evidence="2" id="KW-1185">Reference proteome</keyword>
<evidence type="ECO:0008006" key="3">
    <source>
        <dbReference type="Google" id="ProtNLM"/>
    </source>
</evidence>
<gene>
    <name evidence="1" type="ORF">H663_004265</name>
</gene>
<comment type="caution">
    <text evidence="1">The sequence shown here is derived from an EMBL/GenBank/DDBJ whole genome shotgun (WGS) entry which is preliminary data.</text>
</comment>
<dbReference type="STRING" id="1293045.H663_18775"/>
<dbReference type="InterPro" id="IPR036782">
    <property type="entry name" value="NE0471-like_N"/>
</dbReference>
<dbReference type="Gene3D" id="3.30.2020.10">
    <property type="entry name" value="NE0471-like N-terminal domain"/>
    <property type="match status" value="1"/>
</dbReference>
<dbReference type="SUPFAM" id="SSF143880">
    <property type="entry name" value="NE0471 N-terminal domain-like"/>
    <property type="match status" value="1"/>
</dbReference>
<dbReference type="AlphaFoldDB" id="A0A2T7UHJ0"/>
<dbReference type="EMBL" id="LFYT02000003">
    <property type="protein sequence ID" value="PVE44169.1"/>
    <property type="molecule type" value="Genomic_DNA"/>
</dbReference>
<dbReference type="Pfam" id="PF10387">
    <property type="entry name" value="DUF2442"/>
    <property type="match status" value="1"/>
</dbReference>
<dbReference type="RefSeq" id="WP_053176234.1">
    <property type="nucleotide sequence ID" value="NZ_LFYT02000003.1"/>
</dbReference>
<protein>
    <recommendedName>
        <fullName evidence="3">Molybdopterin-guanine dinucleotide biosynthesis protein A</fullName>
    </recommendedName>
</protein>
<reference evidence="1" key="1">
    <citation type="submission" date="2017-04" db="EMBL/GenBank/DDBJ databases">
        <title>Unexpected and diverse lifestyles within the genus Limnohabitans.</title>
        <authorList>
            <person name="Kasalicky V."/>
            <person name="Mehrshad M."/>
            <person name="Andrei S.-A."/>
            <person name="Salcher M."/>
            <person name="Kratochvilova H."/>
            <person name="Simek K."/>
            <person name="Ghai R."/>
        </authorList>
    </citation>
    <scope>NUCLEOTIDE SEQUENCE [LARGE SCALE GENOMIC DNA]</scope>
    <source>
        <strain evidence="1">II-D5</strain>
    </source>
</reference>
<evidence type="ECO:0000313" key="1">
    <source>
        <dbReference type="EMBL" id="PVE44169.1"/>
    </source>
</evidence>
<organism evidence="1 2">
    <name type="scientific">Limnohabitans planktonicus II-D5</name>
    <dbReference type="NCBI Taxonomy" id="1293045"/>
    <lineage>
        <taxon>Bacteria</taxon>
        <taxon>Pseudomonadati</taxon>
        <taxon>Pseudomonadota</taxon>
        <taxon>Betaproteobacteria</taxon>
        <taxon>Burkholderiales</taxon>
        <taxon>Comamonadaceae</taxon>
        <taxon>Limnohabitans</taxon>
    </lineage>
</organism>
<dbReference type="OrthoDB" id="9803723at2"/>
<dbReference type="Proteomes" id="UP000037507">
    <property type="component" value="Unassembled WGS sequence"/>
</dbReference>
<dbReference type="InterPro" id="IPR018841">
    <property type="entry name" value="DUF2442"/>
</dbReference>